<name>A0A2A9E2Y5_9MICO</name>
<dbReference type="Gene3D" id="3.40.50.150">
    <property type="entry name" value="Vaccinia Virus protein VP39"/>
    <property type="match status" value="1"/>
</dbReference>
<dbReference type="AlphaFoldDB" id="A0A2A9E2Y5"/>
<dbReference type="InterPro" id="IPR029063">
    <property type="entry name" value="SAM-dependent_MTases_sf"/>
</dbReference>
<feature type="domain" description="Methyltransferase type 11" evidence="1">
    <location>
        <begin position="77"/>
        <end position="155"/>
    </location>
</feature>
<dbReference type="EMBL" id="PDJG01000001">
    <property type="protein sequence ID" value="PFG33193.1"/>
    <property type="molecule type" value="Genomic_DNA"/>
</dbReference>
<dbReference type="SUPFAM" id="SSF53335">
    <property type="entry name" value="S-adenosyl-L-methionine-dependent methyltransferases"/>
    <property type="match status" value="1"/>
</dbReference>
<protein>
    <submittedName>
        <fullName evidence="2">2-polyprenyl-3-methyl-5-hydroxy-6-metoxy-1, 4-benzoquinol methylase</fullName>
    </submittedName>
</protein>
<evidence type="ECO:0000313" key="3">
    <source>
        <dbReference type="Proteomes" id="UP000225548"/>
    </source>
</evidence>
<dbReference type="CDD" id="cd02440">
    <property type="entry name" value="AdoMet_MTases"/>
    <property type="match status" value="1"/>
</dbReference>
<reference evidence="2 3" key="1">
    <citation type="submission" date="2017-10" db="EMBL/GenBank/DDBJ databases">
        <title>Sequencing the genomes of 1000 actinobacteria strains.</title>
        <authorList>
            <person name="Klenk H.-P."/>
        </authorList>
    </citation>
    <scope>NUCLEOTIDE SEQUENCE [LARGE SCALE GENOMIC DNA]</scope>
    <source>
        <strain evidence="2 3">DSM 18966</strain>
    </source>
</reference>
<dbReference type="GO" id="GO:0008757">
    <property type="term" value="F:S-adenosylmethionine-dependent methyltransferase activity"/>
    <property type="evidence" value="ECO:0007669"/>
    <property type="project" value="InterPro"/>
</dbReference>
<evidence type="ECO:0000313" key="2">
    <source>
        <dbReference type="EMBL" id="PFG33193.1"/>
    </source>
</evidence>
<dbReference type="RefSeq" id="WP_245862153.1">
    <property type="nucleotide sequence ID" value="NZ_PDJG01000001.1"/>
</dbReference>
<sequence>MSRTTATALPRPPLAPDLTDREVHAHELMDDPGCDLDTLRRTYALFRPVNRVVAGWRHVYVRQLRPLLSRTRPTTMLDVGSGGGDVPRAIARWAAQDRLRLDITAVDPDERAHAYASALPPLRGLTFRRALSTDLVAAGDRFDLVTSNHVLHHLDGAGLTTLLADSEALARRLVVHNDIARGTLAYGAFRAATIPLGRRSFIHHDGALSVRRSYQAAELRSAVLAAGADTRWRVTTTVPFRVILHWSPGRDGTPRA</sequence>
<dbReference type="NCBIfam" id="NF004851">
    <property type="entry name" value="PRK06202.1"/>
    <property type="match status" value="1"/>
</dbReference>
<comment type="caution">
    <text evidence="2">The sequence shown here is derived from an EMBL/GenBank/DDBJ whole genome shotgun (WGS) entry which is preliminary data.</text>
</comment>
<keyword evidence="2" id="KW-0808">Transferase</keyword>
<keyword evidence="3" id="KW-1185">Reference proteome</keyword>
<keyword evidence="2" id="KW-0489">Methyltransferase</keyword>
<organism evidence="2 3">
    <name type="scientific">Sanguibacter antarcticus</name>
    <dbReference type="NCBI Taxonomy" id="372484"/>
    <lineage>
        <taxon>Bacteria</taxon>
        <taxon>Bacillati</taxon>
        <taxon>Actinomycetota</taxon>
        <taxon>Actinomycetes</taxon>
        <taxon>Micrococcales</taxon>
        <taxon>Sanguibacteraceae</taxon>
        <taxon>Sanguibacter</taxon>
    </lineage>
</organism>
<gene>
    <name evidence="2" type="ORF">ATL42_1053</name>
</gene>
<accession>A0A2A9E2Y5</accession>
<dbReference type="GO" id="GO:0032259">
    <property type="term" value="P:methylation"/>
    <property type="evidence" value="ECO:0007669"/>
    <property type="project" value="UniProtKB-KW"/>
</dbReference>
<evidence type="ECO:0000259" key="1">
    <source>
        <dbReference type="Pfam" id="PF08241"/>
    </source>
</evidence>
<dbReference type="Pfam" id="PF08241">
    <property type="entry name" value="Methyltransf_11"/>
    <property type="match status" value="1"/>
</dbReference>
<proteinExistence type="predicted"/>
<dbReference type="InterPro" id="IPR013216">
    <property type="entry name" value="Methyltransf_11"/>
</dbReference>
<dbReference type="Proteomes" id="UP000225548">
    <property type="component" value="Unassembled WGS sequence"/>
</dbReference>